<proteinExistence type="predicted"/>
<reference evidence="7 8" key="1">
    <citation type="submission" date="2019-03" db="EMBL/GenBank/DDBJ databases">
        <title>First draft genome of Liparis tanakae, snailfish: a comprehensive survey of snailfish specific genes.</title>
        <authorList>
            <person name="Kim W."/>
            <person name="Song I."/>
            <person name="Jeong J.-H."/>
            <person name="Kim D."/>
            <person name="Kim S."/>
            <person name="Ryu S."/>
            <person name="Song J.Y."/>
            <person name="Lee S.K."/>
        </authorList>
    </citation>
    <scope>NUCLEOTIDE SEQUENCE [LARGE SCALE GENOMIC DNA]</scope>
    <source>
        <tissue evidence="7">Muscle</tissue>
    </source>
</reference>
<sequence length="812" mass="88830">MSSSGVPLRLLLLTCVASTVSGVLKLTVAPDRGTVLNISSSQVKGCNVCTGAGSSRQCRPSLVIKDGPPVSMEFECSRPQDVFSVEIVRSIECTTKLCNGHIILAASDSLPLLDFNRKFTWNLKASAPKALKIDFGPSGMRQIDPSERCPDRQRYTLQAFQTTGRVTVGKYCRAGPVGTAQVPNQGSFSLDVPAGQKLPNGRFDVSVGEEIKTLAKITLMLPKGTSSSELLSPNYPDSFPDDDVMEWYFQVPDNQKTAIQFLNLTQPLCLKKDTAMEYHGIARRGTVRSLKETQPEDMQGKFGLRLRNCEMDGRRAGSPGLALKLRVSSSRARSTVSCKVDMSRMEGLTLHIERVRPASDCQMKMNSVPKEKITVTSKGDLTFQDCFPEDVHVTAMRVIECHRLKDCSKTPARLSVPVLPTCLPAPLSSVTWTLRPPPHGTVELTSPTEPLKQALPGQRCNSSLLIKVAEDDGTTIGHFCPQGAIQKVQIHTNMSVTVSGVEGRALRTPLKHVLNALFKGEISERYIFTVSPRKGAPVLLATPGWPVGMKSYSTVSWIVSVPPKMDAHLMFANLSQPKCSNRHTNIKVQRVGSPEEEYSRREDEEAESQLAVSGNFYLNMSNCMPERGAFSVITEVSLRKNPLLTVILSVVAALLVLFVAVLVVVCVVIKKKKKKLSHQVSIYNPNGTSFLPGQNGFPKTREDNESHVYASIEDTLVYTDLLRKGAEMGVYGEFDSHQPFTGHTDSQKPLVSGDGDADDLPVGTYQQFQAPPLPIRPLSHGQPMVDNVLYQTDGEEEPSPSLGPRLEPEGGN</sequence>
<dbReference type="Pfam" id="PF23665">
    <property type="entry name" value="CDCP1_CUB_6"/>
    <property type="match status" value="2"/>
</dbReference>
<keyword evidence="3" id="KW-0732">Signal</keyword>
<keyword evidence="2" id="KW-0472">Membrane</keyword>
<dbReference type="PANTHER" id="PTHR14477:SF1">
    <property type="entry name" value="CUB DOMAIN-CONTAINING PROTEIN 1"/>
    <property type="match status" value="1"/>
</dbReference>
<evidence type="ECO:0000259" key="4">
    <source>
        <dbReference type="Pfam" id="PF23665"/>
    </source>
</evidence>
<feature type="compositionally biased region" description="Polar residues" evidence="1">
    <location>
        <begin position="738"/>
        <end position="749"/>
    </location>
</feature>
<evidence type="ECO:0000256" key="3">
    <source>
        <dbReference type="SAM" id="SignalP"/>
    </source>
</evidence>
<feature type="region of interest" description="Disordered" evidence="1">
    <location>
        <begin position="737"/>
        <end position="812"/>
    </location>
</feature>
<keyword evidence="2" id="KW-0812">Transmembrane</keyword>
<evidence type="ECO:0000256" key="1">
    <source>
        <dbReference type="SAM" id="MobiDB-lite"/>
    </source>
</evidence>
<accession>A0A4Z2IEV9</accession>
<evidence type="ECO:0000313" key="8">
    <source>
        <dbReference type="Proteomes" id="UP000314294"/>
    </source>
</evidence>
<evidence type="ECO:0000259" key="6">
    <source>
        <dbReference type="Pfam" id="PF23668"/>
    </source>
</evidence>
<comment type="caution">
    <text evidence="7">The sequence shown here is derived from an EMBL/GenBank/DDBJ whole genome shotgun (WGS) entry which is preliminary data.</text>
</comment>
<feature type="domain" description="CDCP1 first CUB" evidence="5">
    <location>
        <begin position="25"/>
        <end position="93"/>
    </location>
</feature>
<dbReference type="AlphaFoldDB" id="A0A4Z2IEV9"/>
<feature type="domain" description="CDCP1 third and sixth CUB" evidence="4">
    <location>
        <begin position="523"/>
        <end position="636"/>
    </location>
</feature>
<feature type="domain" description="CDCP1 third and sixth CUB" evidence="4">
    <location>
        <begin position="217"/>
        <end position="315"/>
    </location>
</feature>
<dbReference type="InterPro" id="IPR056266">
    <property type="entry name" value="CDCP1_CUB_3rd_6th"/>
</dbReference>
<dbReference type="Proteomes" id="UP000314294">
    <property type="component" value="Unassembled WGS sequence"/>
</dbReference>
<dbReference type="InterPro" id="IPR035914">
    <property type="entry name" value="Sperma_CUB_dom_sf"/>
</dbReference>
<protein>
    <submittedName>
        <fullName evidence="7">CUB domain-containing protein 1</fullName>
    </submittedName>
</protein>
<dbReference type="PANTHER" id="PTHR14477">
    <property type="entry name" value="CUB DOMAIN-CONTAINING PROTEIN 1"/>
    <property type="match status" value="1"/>
</dbReference>
<feature type="transmembrane region" description="Helical" evidence="2">
    <location>
        <begin position="643"/>
        <end position="669"/>
    </location>
</feature>
<dbReference type="EMBL" id="SRLO01000095">
    <property type="protein sequence ID" value="TNN76301.1"/>
    <property type="molecule type" value="Genomic_DNA"/>
</dbReference>
<dbReference type="SUPFAM" id="SSF49854">
    <property type="entry name" value="Spermadhesin, CUB domain"/>
    <property type="match status" value="1"/>
</dbReference>
<feature type="signal peptide" evidence="3">
    <location>
        <begin position="1"/>
        <end position="22"/>
    </location>
</feature>
<gene>
    <name evidence="7" type="primary">CDCP1_0</name>
    <name evidence="7" type="ORF">EYF80_013589</name>
</gene>
<keyword evidence="2" id="KW-1133">Transmembrane helix</keyword>
<dbReference type="InterPro" id="IPR056269">
    <property type="entry name" value="CUB_CDCP1_2nd_5th"/>
</dbReference>
<evidence type="ECO:0000259" key="5">
    <source>
        <dbReference type="Pfam" id="PF23667"/>
    </source>
</evidence>
<feature type="domain" description="CDCP1 second and fifth CUB" evidence="6">
    <location>
        <begin position="106"/>
        <end position="208"/>
    </location>
</feature>
<keyword evidence="8" id="KW-1185">Reference proteome</keyword>
<dbReference type="OrthoDB" id="8960034at2759"/>
<feature type="chain" id="PRO_5021376465" evidence="3">
    <location>
        <begin position="23"/>
        <end position="812"/>
    </location>
</feature>
<organism evidence="7 8">
    <name type="scientific">Liparis tanakae</name>
    <name type="common">Tanaka's snailfish</name>
    <dbReference type="NCBI Taxonomy" id="230148"/>
    <lineage>
        <taxon>Eukaryota</taxon>
        <taxon>Metazoa</taxon>
        <taxon>Chordata</taxon>
        <taxon>Craniata</taxon>
        <taxon>Vertebrata</taxon>
        <taxon>Euteleostomi</taxon>
        <taxon>Actinopterygii</taxon>
        <taxon>Neopterygii</taxon>
        <taxon>Teleostei</taxon>
        <taxon>Neoteleostei</taxon>
        <taxon>Acanthomorphata</taxon>
        <taxon>Eupercaria</taxon>
        <taxon>Perciformes</taxon>
        <taxon>Cottioidei</taxon>
        <taxon>Cottales</taxon>
        <taxon>Liparidae</taxon>
        <taxon>Liparis</taxon>
    </lineage>
</organism>
<dbReference type="InterPro" id="IPR056268">
    <property type="entry name" value="CUB_CDCP1_1st"/>
</dbReference>
<evidence type="ECO:0000313" key="7">
    <source>
        <dbReference type="EMBL" id="TNN76301.1"/>
    </source>
</evidence>
<dbReference type="Pfam" id="PF23668">
    <property type="entry name" value="CUB_CDCP1_2"/>
    <property type="match status" value="2"/>
</dbReference>
<dbReference type="Pfam" id="PF23667">
    <property type="entry name" value="CUB_CDCP1_1"/>
    <property type="match status" value="1"/>
</dbReference>
<dbReference type="InterPro" id="IPR038811">
    <property type="entry name" value="CDCP1"/>
</dbReference>
<feature type="domain" description="CDCP1 second and fifth CUB" evidence="6">
    <location>
        <begin position="417"/>
        <end position="502"/>
    </location>
</feature>
<evidence type="ECO:0000256" key="2">
    <source>
        <dbReference type="SAM" id="Phobius"/>
    </source>
</evidence>
<name>A0A4Z2IEV9_9TELE</name>